<dbReference type="RefSeq" id="WP_386730028.1">
    <property type="nucleotide sequence ID" value="NZ_JBHSTP010000002.1"/>
</dbReference>
<comment type="caution">
    <text evidence="1">The sequence shown here is derived from an EMBL/GenBank/DDBJ whole genome shotgun (WGS) entry which is preliminary data.</text>
</comment>
<keyword evidence="2" id="KW-1185">Reference proteome</keyword>
<dbReference type="EMBL" id="JBHSTP010000002">
    <property type="protein sequence ID" value="MFC6356091.1"/>
    <property type="molecule type" value="Genomic_DNA"/>
</dbReference>
<accession>A0ABW1VDD7</accession>
<proteinExistence type="predicted"/>
<gene>
    <name evidence="1" type="ORF">ACFQB0_08230</name>
</gene>
<reference evidence="2" key="1">
    <citation type="journal article" date="2019" name="Int. J. Syst. Evol. Microbiol.">
        <title>The Global Catalogue of Microorganisms (GCM) 10K type strain sequencing project: providing services to taxonomists for standard genome sequencing and annotation.</title>
        <authorList>
            <consortium name="The Broad Institute Genomics Platform"/>
            <consortium name="The Broad Institute Genome Sequencing Center for Infectious Disease"/>
            <person name="Wu L."/>
            <person name="Ma J."/>
        </authorList>
    </citation>
    <scope>NUCLEOTIDE SEQUENCE [LARGE SCALE GENOMIC DNA]</scope>
    <source>
        <strain evidence="2">CCUG 43304</strain>
    </source>
</reference>
<dbReference type="InterPro" id="IPR014487">
    <property type="entry name" value="DUF3151"/>
</dbReference>
<evidence type="ECO:0000313" key="1">
    <source>
        <dbReference type="EMBL" id="MFC6356091.1"/>
    </source>
</evidence>
<organism evidence="1 2">
    <name type="scientific">Luethyella okanaganae</name>
    <dbReference type="NCBI Taxonomy" id="69372"/>
    <lineage>
        <taxon>Bacteria</taxon>
        <taxon>Bacillati</taxon>
        <taxon>Actinomycetota</taxon>
        <taxon>Actinomycetes</taxon>
        <taxon>Micrococcales</taxon>
        <taxon>Microbacteriaceae</taxon>
        <taxon>Luethyella</taxon>
    </lineage>
</organism>
<name>A0ABW1VDD7_9MICO</name>
<evidence type="ECO:0000313" key="2">
    <source>
        <dbReference type="Proteomes" id="UP001596306"/>
    </source>
</evidence>
<protein>
    <submittedName>
        <fullName evidence="1">DUF3151 family protein</fullName>
    </submittedName>
</protein>
<dbReference type="Proteomes" id="UP001596306">
    <property type="component" value="Unassembled WGS sequence"/>
</dbReference>
<sequence>MTGDDSLGSAETQLPEMASVRDALVSTSREDVAELVLRYPASPLVWAELANVVHSEGRLLESYAYASVAHQRGLDALRAVGWNDGDAVPWSHEPNRGIHRAAYALRRAAFAIGAHDEGNRLSDFLQAADPDAIARIEAEHTSTQLLAVIKPGAVAPPTEAFVIRGED</sequence>
<dbReference type="Pfam" id="PF11349">
    <property type="entry name" value="DUF3151"/>
    <property type="match status" value="1"/>
</dbReference>